<accession>A0A445DQJ1</accession>
<dbReference type="PANTHER" id="PTHR46033">
    <property type="entry name" value="PROTEIN MAIN-LIKE 2"/>
    <property type="match status" value="1"/>
</dbReference>
<evidence type="ECO:0000313" key="3">
    <source>
        <dbReference type="Proteomes" id="UP000289738"/>
    </source>
</evidence>
<dbReference type="GO" id="GO:0010073">
    <property type="term" value="P:meristem maintenance"/>
    <property type="evidence" value="ECO:0007669"/>
    <property type="project" value="InterPro"/>
</dbReference>
<sequence length="110" mass="12970">MRLLSTQLFGNKSVNRVHIWWLSFVGKLDEMASYSWSSATLAWLYRCICQVANRNVTNLAGPLQLLHRWNFWRFSNLKLQRFGNFSWPLASMYRLFLSVINLLGRVLDNT</sequence>
<evidence type="ECO:0000313" key="2">
    <source>
        <dbReference type="EMBL" id="RYR65440.1"/>
    </source>
</evidence>
<dbReference type="Proteomes" id="UP000289738">
    <property type="component" value="Chromosome A03"/>
</dbReference>
<organism evidence="2 3">
    <name type="scientific">Arachis hypogaea</name>
    <name type="common">Peanut</name>
    <dbReference type="NCBI Taxonomy" id="3818"/>
    <lineage>
        <taxon>Eukaryota</taxon>
        <taxon>Viridiplantae</taxon>
        <taxon>Streptophyta</taxon>
        <taxon>Embryophyta</taxon>
        <taxon>Tracheophyta</taxon>
        <taxon>Spermatophyta</taxon>
        <taxon>Magnoliopsida</taxon>
        <taxon>eudicotyledons</taxon>
        <taxon>Gunneridae</taxon>
        <taxon>Pentapetalae</taxon>
        <taxon>rosids</taxon>
        <taxon>fabids</taxon>
        <taxon>Fabales</taxon>
        <taxon>Fabaceae</taxon>
        <taxon>Papilionoideae</taxon>
        <taxon>50 kb inversion clade</taxon>
        <taxon>dalbergioids sensu lato</taxon>
        <taxon>Dalbergieae</taxon>
        <taxon>Pterocarpus clade</taxon>
        <taxon>Arachis</taxon>
    </lineage>
</organism>
<name>A0A445DQJ1_ARAHY</name>
<evidence type="ECO:0000259" key="1">
    <source>
        <dbReference type="Pfam" id="PF10536"/>
    </source>
</evidence>
<dbReference type="InterPro" id="IPR044824">
    <property type="entry name" value="MAIN-like"/>
</dbReference>
<reference evidence="2 3" key="1">
    <citation type="submission" date="2019-01" db="EMBL/GenBank/DDBJ databases">
        <title>Sequencing of cultivated peanut Arachis hypogaea provides insights into genome evolution and oil improvement.</title>
        <authorList>
            <person name="Chen X."/>
        </authorList>
    </citation>
    <scope>NUCLEOTIDE SEQUENCE [LARGE SCALE GENOMIC DNA]</scope>
    <source>
        <strain evidence="3">cv. Fuhuasheng</strain>
        <tissue evidence="2">Leaves</tissue>
    </source>
</reference>
<dbReference type="PANTHER" id="PTHR46033:SF8">
    <property type="entry name" value="PROTEIN MAINTENANCE OF MERISTEMS-LIKE"/>
    <property type="match status" value="1"/>
</dbReference>
<protein>
    <recommendedName>
        <fullName evidence="1">Aminotransferase-like plant mobile domain-containing protein</fullName>
    </recommendedName>
</protein>
<feature type="domain" description="Aminotransferase-like plant mobile" evidence="1">
    <location>
        <begin position="3"/>
        <end position="81"/>
    </location>
</feature>
<proteinExistence type="predicted"/>
<comment type="caution">
    <text evidence="2">The sequence shown here is derived from an EMBL/GenBank/DDBJ whole genome shotgun (WGS) entry which is preliminary data.</text>
</comment>
<dbReference type="InterPro" id="IPR019557">
    <property type="entry name" value="AminoTfrase-like_pln_mobile"/>
</dbReference>
<gene>
    <name evidence="2" type="ORF">Ahy_A03g011372</name>
</gene>
<dbReference type="Pfam" id="PF10536">
    <property type="entry name" value="PMD"/>
    <property type="match status" value="1"/>
</dbReference>
<dbReference type="EMBL" id="SDMP01000003">
    <property type="protein sequence ID" value="RYR65440.1"/>
    <property type="molecule type" value="Genomic_DNA"/>
</dbReference>
<dbReference type="AlphaFoldDB" id="A0A445DQJ1"/>
<keyword evidence="3" id="KW-1185">Reference proteome</keyword>